<dbReference type="Proteomes" id="UP001257909">
    <property type="component" value="Unassembled WGS sequence"/>
</dbReference>
<reference evidence="1 2" key="1">
    <citation type="submission" date="2023-07" db="EMBL/GenBank/DDBJ databases">
        <title>Sorghum-associated microbial communities from plants grown in Nebraska, USA.</title>
        <authorList>
            <person name="Schachtman D."/>
        </authorList>
    </citation>
    <scope>NUCLEOTIDE SEQUENCE [LARGE SCALE GENOMIC DNA]</scope>
    <source>
        <strain evidence="1 2">4138</strain>
    </source>
</reference>
<proteinExistence type="predicted"/>
<sequence length="376" mass="43471">MQHKLTLYWQLLHDEAKLRALQHSCSVPDFVQQMAVYLQWRDLSFDLMLSFLEQQNNTVLVPDLELFSRFWQPADYRKKQQALNWVPAFEPLQQPFFQDDILKQRGKLLAQFIRPVTLVSDLLTQASRLTPVSPDLIIFHWSRCGSTLLGGLYRQLSGVKLLSESMLISDMLLDPFWPDSVKPQLLTLALLLQGRFRHGETQLVLKLNAWDLPLWPLWLQQFPAAKVLCLGRDPEAILASHQRISGMHMAGLPGQLGVLGDIWQHCDSFFSGRCEVLYILMQSSEALVRQKQAVFIDYQHLVQFSPQQLAAWLGRTPDSHELQRWQSFSTRDAKQPDQAFQQASTRLDVAFSPEQQQSIQLRLQPLYQLLLQKSEL</sequence>
<evidence type="ECO:0000313" key="1">
    <source>
        <dbReference type="EMBL" id="MDR7123054.1"/>
    </source>
</evidence>
<comment type="caution">
    <text evidence="1">The sequence shown here is derived from an EMBL/GenBank/DDBJ whole genome shotgun (WGS) entry which is preliminary data.</text>
</comment>
<keyword evidence="2" id="KW-1185">Reference proteome</keyword>
<dbReference type="InterPro" id="IPR027417">
    <property type="entry name" value="P-loop_NTPase"/>
</dbReference>
<protein>
    <recommendedName>
        <fullName evidence="3">Sulfotransferase family protein</fullName>
    </recommendedName>
</protein>
<gene>
    <name evidence="1" type="ORF">J2W69_004037</name>
</gene>
<dbReference type="RefSeq" id="WP_310281863.1">
    <property type="nucleotide sequence ID" value="NZ_JAVDWR010000029.1"/>
</dbReference>
<name>A0ABU1W536_9GAMM</name>
<dbReference type="Gene3D" id="3.40.50.300">
    <property type="entry name" value="P-loop containing nucleotide triphosphate hydrolases"/>
    <property type="match status" value="1"/>
</dbReference>
<evidence type="ECO:0008006" key="3">
    <source>
        <dbReference type="Google" id="ProtNLM"/>
    </source>
</evidence>
<dbReference type="EMBL" id="JAVDWR010000029">
    <property type="protein sequence ID" value="MDR7123054.1"/>
    <property type="molecule type" value="Genomic_DNA"/>
</dbReference>
<organism evidence="1 2">
    <name type="scientific">Rheinheimera soli</name>
    <dbReference type="NCBI Taxonomy" id="443616"/>
    <lineage>
        <taxon>Bacteria</taxon>
        <taxon>Pseudomonadati</taxon>
        <taxon>Pseudomonadota</taxon>
        <taxon>Gammaproteobacteria</taxon>
        <taxon>Chromatiales</taxon>
        <taxon>Chromatiaceae</taxon>
        <taxon>Rheinheimera</taxon>
    </lineage>
</organism>
<accession>A0ABU1W536</accession>
<dbReference type="SUPFAM" id="SSF52540">
    <property type="entry name" value="P-loop containing nucleoside triphosphate hydrolases"/>
    <property type="match status" value="1"/>
</dbReference>
<evidence type="ECO:0000313" key="2">
    <source>
        <dbReference type="Proteomes" id="UP001257909"/>
    </source>
</evidence>